<dbReference type="InterPro" id="IPR016187">
    <property type="entry name" value="CTDL_fold"/>
</dbReference>
<dbReference type="Gene3D" id="3.10.100.10">
    <property type="entry name" value="Mannose-Binding Protein A, subunit A"/>
    <property type="match status" value="1"/>
</dbReference>
<dbReference type="AlphaFoldDB" id="A0A8X6HP71"/>
<protein>
    <recommendedName>
        <fullName evidence="4">C-type lectin domain-containing protein</fullName>
    </recommendedName>
</protein>
<gene>
    <name evidence="2" type="primary">NCL1_39528</name>
    <name evidence="2" type="ORF">TNCT_458851</name>
</gene>
<evidence type="ECO:0008006" key="4">
    <source>
        <dbReference type="Google" id="ProtNLM"/>
    </source>
</evidence>
<reference evidence="2" key="1">
    <citation type="submission" date="2020-07" db="EMBL/GenBank/DDBJ databases">
        <title>Multicomponent nature underlies the extraordinary mechanical properties of spider dragline silk.</title>
        <authorList>
            <person name="Kono N."/>
            <person name="Nakamura H."/>
            <person name="Mori M."/>
            <person name="Yoshida Y."/>
            <person name="Ohtoshi R."/>
            <person name="Malay A.D."/>
            <person name="Moran D.A.P."/>
            <person name="Tomita M."/>
            <person name="Numata K."/>
            <person name="Arakawa K."/>
        </authorList>
    </citation>
    <scope>NUCLEOTIDE SEQUENCE</scope>
</reference>
<dbReference type="Proteomes" id="UP000887116">
    <property type="component" value="Unassembled WGS sequence"/>
</dbReference>
<evidence type="ECO:0000313" key="2">
    <source>
        <dbReference type="EMBL" id="GFR26943.1"/>
    </source>
</evidence>
<comment type="caution">
    <text evidence="2">The sequence shown here is derived from an EMBL/GenBank/DDBJ whole genome shotgun (WGS) entry which is preliminary data.</text>
</comment>
<dbReference type="InterPro" id="IPR016186">
    <property type="entry name" value="C-type_lectin-like/link_sf"/>
</dbReference>
<dbReference type="EMBL" id="BMAO01018895">
    <property type="protein sequence ID" value="GFR26943.1"/>
    <property type="molecule type" value="Genomic_DNA"/>
</dbReference>
<evidence type="ECO:0000313" key="3">
    <source>
        <dbReference type="Proteomes" id="UP000887116"/>
    </source>
</evidence>
<accession>A0A8X6HP71</accession>
<keyword evidence="1" id="KW-0732">Signal</keyword>
<dbReference type="CDD" id="cd00037">
    <property type="entry name" value="CLECT"/>
    <property type="match status" value="1"/>
</dbReference>
<dbReference type="OrthoDB" id="6429727at2759"/>
<feature type="signal peptide" evidence="1">
    <location>
        <begin position="1"/>
        <end position="19"/>
    </location>
</feature>
<keyword evidence="3" id="KW-1185">Reference proteome</keyword>
<feature type="chain" id="PRO_5036478140" description="C-type lectin domain-containing protein" evidence="1">
    <location>
        <begin position="20"/>
        <end position="331"/>
    </location>
</feature>
<proteinExistence type="predicted"/>
<name>A0A8X6HP71_TRICU</name>
<organism evidence="2 3">
    <name type="scientific">Trichonephila clavata</name>
    <name type="common">Joro spider</name>
    <name type="synonym">Nephila clavata</name>
    <dbReference type="NCBI Taxonomy" id="2740835"/>
    <lineage>
        <taxon>Eukaryota</taxon>
        <taxon>Metazoa</taxon>
        <taxon>Ecdysozoa</taxon>
        <taxon>Arthropoda</taxon>
        <taxon>Chelicerata</taxon>
        <taxon>Arachnida</taxon>
        <taxon>Araneae</taxon>
        <taxon>Araneomorphae</taxon>
        <taxon>Entelegynae</taxon>
        <taxon>Araneoidea</taxon>
        <taxon>Nephilidae</taxon>
        <taxon>Trichonephila</taxon>
    </lineage>
</organism>
<dbReference type="SUPFAM" id="SSF56436">
    <property type="entry name" value="C-type lectin-like"/>
    <property type="match status" value="2"/>
</dbReference>
<sequence>MNRWSWFVFLWLRSVVIYSLDCPYTYFPLESENICIYMSSRPVALRDMEGYCATEANGGRPFTRRFSDAGIKELSKTLKMSVESLFPPEVYIGIEREKDSMQQDTKYFAYTNNEGNVHQDDYPLWTDDPSRFDCGVASYLDDFKVKPFSCGNTAVFLCEKNEQPCSDTALPFVEYHQHCLGIFPRKENYRTSTTVCEQLGAHLFPYKTFDDSDSVGAAIYSSLTFDGGIYAGVTKNEMGEWKYSSGEKETSRWDPDDELRLDCGVYAFLKNLSIGMFAMSCESNLRLLCEYVGLVKKIQQSKKLKIYINKRFFFNEILDINQNGDQQNLKY</sequence>
<evidence type="ECO:0000256" key="1">
    <source>
        <dbReference type="SAM" id="SignalP"/>
    </source>
</evidence>